<keyword evidence="4 7" id="KW-0067">ATP-binding</keyword>
<dbReference type="EC" id="6.3.5.9" evidence="7"/>
<evidence type="ECO:0000256" key="5">
    <source>
        <dbReference type="ARBA" id="ARBA00022842"/>
    </source>
</evidence>
<feature type="site" description="Increases nucleophilicity of active site Cys" evidence="7">
    <location>
        <position position="443"/>
    </location>
</feature>
<evidence type="ECO:0000256" key="4">
    <source>
        <dbReference type="ARBA" id="ARBA00022840"/>
    </source>
</evidence>
<dbReference type="PANTHER" id="PTHR43873">
    <property type="entry name" value="COBYRINATE A,C-DIAMIDE SYNTHASE"/>
    <property type="match status" value="1"/>
</dbReference>
<name>A0A6G4UDI8_9ACTN</name>
<dbReference type="GO" id="GO:0005524">
    <property type="term" value="F:ATP binding"/>
    <property type="evidence" value="ECO:0007669"/>
    <property type="project" value="UniProtKB-UniRule"/>
</dbReference>
<dbReference type="Gene3D" id="3.40.50.300">
    <property type="entry name" value="P-loop containing nucleotide triphosphate hydrolases"/>
    <property type="match status" value="2"/>
</dbReference>
<keyword evidence="5 7" id="KW-0460">Magnesium</keyword>
<dbReference type="PANTHER" id="PTHR43873:SF1">
    <property type="entry name" value="COBYRINATE A,C-DIAMIDE SYNTHASE"/>
    <property type="match status" value="1"/>
</dbReference>
<protein>
    <recommendedName>
        <fullName evidence="7">Hydrogenobyrinate a,c-diamide synthase</fullName>
        <ecNumber evidence="7">6.3.5.9</ecNumber>
    </recommendedName>
    <alternativeName>
        <fullName evidence="7">Hydrogenobyrinic acid a,c-diamide synthase</fullName>
    </alternativeName>
</protein>
<feature type="domain" description="CobB/CobQ-like glutamine amidotransferase" evidence="9">
    <location>
        <begin position="257"/>
        <end position="449"/>
    </location>
</feature>
<keyword evidence="11" id="KW-1185">Reference proteome</keyword>
<keyword evidence="3 7" id="KW-0547">Nucleotide-binding</keyword>
<dbReference type="GO" id="GO:0043802">
    <property type="term" value="F:hydrogenobyrinic acid a,c-diamide synthase (glutamine-hydrolysing) activity"/>
    <property type="evidence" value="ECO:0007669"/>
    <property type="project" value="UniProtKB-UniRule"/>
</dbReference>
<sequence length="464" mass="50146">MVILHREGLARVDRAFVVAATHSSAGKTTVTGILLRLLRERGLKVQAFKIGPDFIDPGYHREITGRPSVNLDLWMMGEEGVRRSYVRWSADADVCVVEAMGGLYDGENGTEKGSAAHIAKLLGLPVVVVVDVWGMTRTAGAVLGGLIDFDPEVRIAGAVLNRVGSRPHADMVVEGLSERLRERVVGWVERSEQLRVDERHLGLTTVEENPAGVAERARAQVAGGRDLDVERLLAATRVEAPAAEPAGTGARSPRARLAVARDAAFCFYYEENLRALEAAGFELVEFRPTVDSRLPDGVDAVYLGGGYPESFGVELGGNRSLADELRTRAGSGLPIYAECGGMMYLARSLTGFDGERHDMTGILPIDVVMDRKYLAIAYVDVHTLAPSALGDGGQRARGQEFHQSRIAAASPGMEPNLYDVTTSTGDVRRAGYVVGNVTASYIHLHFGRHPELPRNLLRAAEAAR</sequence>
<dbReference type="InterPro" id="IPR027417">
    <property type="entry name" value="P-loop_NTPase"/>
</dbReference>
<comment type="similarity">
    <text evidence="7">Belongs to the CobB/CbiA family.</text>
</comment>
<reference evidence="10 11" key="1">
    <citation type="submission" date="2020-02" db="EMBL/GenBank/DDBJ databases">
        <title>Whole-genome analyses of novel actinobacteria.</title>
        <authorList>
            <person name="Sahin N."/>
        </authorList>
    </citation>
    <scope>NUCLEOTIDE SEQUENCE [LARGE SCALE GENOMIC DNA]</scope>
    <source>
        <strain evidence="10 11">A7024</strain>
    </source>
</reference>
<dbReference type="NCBIfam" id="NF002204">
    <property type="entry name" value="PRK01077.1"/>
    <property type="match status" value="1"/>
</dbReference>
<evidence type="ECO:0000256" key="3">
    <source>
        <dbReference type="ARBA" id="ARBA00022741"/>
    </source>
</evidence>
<evidence type="ECO:0000259" key="9">
    <source>
        <dbReference type="Pfam" id="PF07685"/>
    </source>
</evidence>
<comment type="domain">
    <text evidence="7">Comprises of two domains. The C-terminal domain contains the binding site for glutamine and catalyzes the hydrolysis of this substrate to glutamate and ammonia. The N-terminal domain is anticipated to bind ATP and hydrogenobyrinate and catalyzes the ultimate synthesis of the diamide product. The ammonia produced via the glutaminase domain is probably translocated to the adjacent domain via a molecular tunnel, where it reacts with an activated intermediate.</text>
</comment>
<dbReference type="InterPro" id="IPR029062">
    <property type="entry name" value="Class_I_gatase-like"/>
</dbReference>
<dbReference type="InterPro" id="IPR002586">
    <property type="entry name" value="CobQ/CobB/MinD/ParA_Nub-bd_dom"/>
</dbReference>
<comment type="function">
    <text evidence="7">Catalyzes the ATP-dependent amidation of the two carboxylate groups at positions a and c of hydrogenobyrinate, using either L-glutamine or ammonia as the nitrogen source.</text>
</comment>
<evidence type="ECO:0000259" key="8">
    <source>
        <dbReference type="Pfam" id="PF01656"/>
    </source>
</evidence>
<evidence type="ECO:0000256" key="1">
    <source>
        <dbReference type="ARBA" id="ARBA00001946"/>
    </source>
</evidence>
<dbReference type="UniPathway" id="UPA00148">
    <property type="reaction ID" value="UER00220"/>
</dbReference>
<dbReference type="PROSITE" id="PS51274">
    <property type="entry name" value="GATASE_COBBQ"/>
    <property type="match status" value="1"/>
</dbReference>
<accession>A0A6G4UDI8</accession>
<dbReference type="GO" id="GO:0042242">
    <property type="term" value="F:cobyrinic acid a,c-diamide synthase activity"/>
    <property type="evidence" value="ECO:0007669"/>
    <property type="project" value="InterPro"/>
</dbReference>
<keyword evidence="6 7" id="KW-0315">Glutamine amidotransferase</keyword>
<dbReference type="GO" id="GO:0009236">
    <property type="term" value="P:cobalamin biosynthetic process"/>
    <property type="evidence" value="ECO:0007669"/>
    <property type="project" value="UniProtKB-UniRule"/>
</dbReference>
<comment type="cofactor">
    <cofactor evidence="1 7">
        <name>Mg(2+)</name>
        <dbReference type="ChEBI" id="CHEBI:18420"/>
    </cofactor>
</comment>
<dbReference type="Gene3D" id="3.40.50.880">
    <property type="match status" value="1"/>
</dbReference>
<dbReference type="CDD" id="cd03130">
    <property type="entry name" value="GATase1_CobB"/>
    <property type="match status" value="1"/>
</dbReference>
<dbReference type="SUPFAM" id="SSF52540">
    <property type="entry name" value="P-loop containing nucleoside triphosphate hydrolases"/>
    <property type="match status" value="1"/>
</dbReference>
<dbReference type="InterPro" id="IPR004484">
    <property type="entry name" value="CbiA/CobB_synth"/>
</dbReference>
<feature type="active site" description="Nucleophile" evidence="7">
    <location>
        <position position="339"/>
    </location>
</feature>
<organism evidence="10 11">
    <name type="scientific">Streptomyces coryli</name>
    <dbReference type="NCBI Taxonomy" id="1128680"/>
    <lineage>
        <taxon>Bacteria</taxon>
        <taxon>Bacillati</taxon>
        <taxon>Actinomycetota</taxon>
        <taxon>Actinomycetes</taxon>
        <taxon>Kitasatosporales</taxon>
        <taxon>Streptomycetaceae</taxon>
        <taxon>Streptomyces</taxon>
    </lineage>
</organism>
<feature type="domain" description="CobQ/CobB/MinD/ParA nucleotide binding" evidence="8">
    <location>
        <begin position="17"/>
        <end position="200"/>
    </location>
</feature>
<dbReference type="SUPFAM" id="SSF52317">
    <property type="entry name" value="Class I glutamine amidotransferase-like"/>
    <property type="match status" value="1"/>
</dbReference>
<evidence type="ECO:0000313" key="11">
    <source>
        <dbReference type="Proteomes" id="UP000481583"/>
    </source>
</evidence>
<dbReference type="HAMAP" id="MF_00027">
    <property type="entry name" value="CobB_CbiA"/>
    <property type="match status" value="1"/>
</dbReference>
<proteinExistence type="inferred from homology"/>
<dbReference type="NCBIfam" id="TIGR00379">
    <property type="entry name" value="cobB"/>
    <property type="match status" value="1"/>
</dbReference>
<keyword evidence="2 7" id="KW-0436">Ligase</keyword>
<dbReference type="InterPro" id="IPR011698">
    <property type="entry name" value="GATase_3"/>
</dbReference>
<comment type="miscellaneous">
    <text evidence="7">The a and c carboxylates of hydrogenobyrinate are activated for nucleophilic attack via formation of a phosphorylated intermediate by ATP. CobB catalyzes first the amidation of the c-carboxylate, and then that of the a-carboxylate.</text>
</comment>
<comment type="catalytic activity">
    <reaction evidence="7">
        <text>hydrogenobyrinate + 2 L-glutamine + 2 ATP + 2 H2O = hydrogenobyrinate a,c-diamide + 2 L-glutamate + 2 ADP + 2 phosphate + 2 H(+)</text>
        <dbReference type="Rhea" id="RHEA:12544"/>
        <dbReference type="ChEBI" id="CHEBI:15377"/>
        <dbReference type="ChEBI" id="CHEBI:15378"/>
        <dbReference type="ChEBI" id="CHEBI:29985"/>
        <dbReference type="ChEBI" id="CHEBI:30616"/>
        <dbReference type="ChEBI" id="CHEBI:43474"/>
        <dbReference type="ChEBI" id="CHEBI:58359"/>
        <dbReference type="ChEBI" id="CHEBI:77873"/>
        <dbReference type="ChEBI" id="CHEBI:77874"/>
        <dbReference type="ChEBI" id="CHEBI:456216"/>
        <dbReference type="EC" id="6.3.5.9"/>
    </reaction>
</comment>
<comment type="caution">
    <text evidence="10">The sequence shown here is derived from an EMBL/GenBank/DDBJ whole genome shotgun (WGS) entry which is preliminary data.</text>
</comment>
<comment type="pathway">
    <text evidence="7">Cofactor biosynthesis; adenosylcobalamin biosynthesis; cob(II)yrinate a,c-diamide from precorrin-2 (aerobic route): step 9/10.</text>
</comment>
<evidence type="ECO:0000256" key="7">
    <source>
        <dbReference type="HAMAP-Rule" id="MF_00027"/>
    </source>
</evidence>
<dbReference type="Pfam" id="PF07685">
    <property type="entry name" value="GATase_3"/>
    <property type="match status" value="1"/>
</dbReference>
<dbReference type="AlphaFoldDB" id="A0A6G4UDI8"/>
<dbReference type="Proteomes" id="UP000481583">
    <property type="component" value="Unassembled WGS sequence"/>
</dbReference>
<dbReference type="Pfam" id="PF01656">
    <property type="entry name" value="CbiA"/>
    <property type="match status" value="1"/>
</dbReference>
<keyword evidence="7" id="KW-0169">Cobalamin biosynthesis</keyword>
<evidence type="ECO:0000256" key="6">
    <source>
        <dbReference type="ARBA" id="ARBA00022962"/>
    </source>
</evidence>
<evidence type="ECO:0000313" key="10">
    <source>
        <dbReference type="EMBL" id="NGN69261.1"/>
    </source>
</evidence>
<gene>
    <name evidence="7" type="primary">cobB</name>
    <name evidence="10" type="ORF">G5C51_35915</name>
</gene>
<dbReference type="EMBL" id="JAAKZV010000275">
    <property type="protein sequence ID" value="NGN69261.1"/>
    <property type="molecule type" value="Genomic_DNA"/>
</dbReference>
<evidence type="ECO:0000256" key="2">
    <source>
        <dbReference type="ARBA" id="ARBA00022598"/>
    </source>
</evidence>